<feature type="compositionally biased region" description="Basic and acidic residues" evidence="1">
    <location>
        <begin position="83"/>
        <end position="93"/>
    </location>
</feature>
<feature type="region of interest" description="Disordered" evidence="1">
    <location>
        <begin position="67"/>
        <end position="107"/>
    </location>
</feature>
<evidence type="ECO:0000313" key="3">
    <source>
        <dbReference type="Proteomes" id="UP000515377"/>
    </source>
</evidence>
<gene>
    <name evidence="2" type="ORF">H3V42_22930</name>
</gene>
<organism evidence="2 3">
    <name type="scientific">Sphingobium yanoikuyae</name>
    <name type="common">Sphingomonas yanoikuyae</name>
    <dbReference type="NCBI Taxonomy" id="13690"/>
    <lineage>
        <taxon>Bacteria</taxon>
        <taxon>Pseudomonadati</taxon>
        <taxon>Pseudomonadota</taxon>
        <taxon>Alphaproteobacteria</taxon>
        <taxon>Sphingomonadales</taxon>
        <taxon>Sphingomonadaceae</taxon>
        <taxon>Sphingobium</taxon>
    </lineage>
</organism>
<evidence type="ECO:0000313" key="2">
    <source>
        <dbReference type="EMBL" id="QNG44678.1"/>
    </source>
</evidence>
<reference evidence="2 3" key="1">
    <citation type="submission" date="2020-07" db="EMBL/GenBank/DDBJ databases">
        <title>Whole genome sequence of Sphingobium yanoikuyae A3.</title>
        <authorList>
            <person name="Han S.-S."/>
        </authorList>
    </citation>
    <scope>NUCLEOTIDE SEQUENCE [LARGE SCALE GENOMIC DNA]</scope>
    <source>
        <strain evidence="2 3">A3</strain>
    </source>
</reference>
<proteinExistence type="predicted"/>
<accession>A0A9X7YBY2</accession>
<sequence>MTDVRNCSTCIYWRAGASTDMTMAARDESYEDVGACENFAPMIYIINEGPVSLQPTTHATRCCAEWQPIWGSDGPDDDPDSAPEPKPDPDLAKVRRLFPNPPRPIAA</sequence>
<dbReference type="AlphaFoldDB" id="A0A9X7YBY2"/>
<protein>
    <submittedName>
        <fullName evidence="2">Uncharacterized protein</fullName>
    </submittedName>
</protein>
<dbReference type="Proteomes" id="UP000515377">
    <property type="component" value="Chromosome"/>
</dbReference>
<name>A0A9X7YBY2_SPHYA</name>
<evidence type="ECO:0000256" key="1">
    <source>
        <dbReference type="SAM" id="MobiDB-lite"/>
    </source>
</evidence>
<dbReference type="EMBL" id="CP060122">
    <property type="protein sequence ID" value="QNG44678.1"/>
    <property type="molecule type" value="Genomic_DNA"/>
</dbReference>